<dbReference type="InterPro" id="IPR036047">
    <property type="entry name" value="F-box-like_dom_sf"/>
</dbReference>
<sequence length="559" mass="63609">MRMTPSLKKTDRKMSINDLPAEILLMIFQRCHPVSCYRARAVCRRWRTAIDEMDEDSRVAVVGDGHARLFICDRRRAILEKFACLPSCSSSVHDLISTRKSTFYEDRYAHTALSNWAYRFDLSEWSRNFDIVEVWLQNFGSFLERDQSAFGDSPLYLPNISSNGSSGGPNKSGSYAATTPTAQTTPSRQMGHSPHSHRSGGSSGSLSIPGVVPYNLLPSSQQASTESICGPVELTEEMRMELTELSAGRFERLAAQLRNVQPLHVVFNDHSFYQKRPTLLLFWFLKQLPNLRKLTLDCIQGDQEIELHRVLNVEGIDELTIIQPVSFFRSFLVGCESQLVMQLGRSIDGLRNEQQKACVIANEGILDAFLDVNRSERRRFRIRFSGKTHINAHAMCSFIKKWQNHREVIPFQSILVDALSVRPSDFVRAAMCFGDANNNNEVRKDMEENSSMLNAKQLMFVHRRSDVRIKYKYEDGYLVFTYFDPKDRRRRVAPSSPPVHRVVSFYSPLPLGDNNTQSCEKRLNGADVKTIHSKGGSKSVGEEETMLKRLFAMILRSAA</sequence>
<dbReference type="InterPro" id="IPR001810">
    <property type="entry name" value="F-box_dom"/>
</dbReference>
<dbReference type="Gene3D" id="1.20.1280.50">
    <property type="match status" value="1"/>
</dbReference>
<dbReference type="PROSITE" id="PS50181">
    <property type="entry name" value="FBOX"/>
    <property type="match status" value="1"/>
</dbReference>
<feature type="domain" description="F-box" evidence="2">
    <location>
        <begin position="13"/>
        <end position="60"/>
    </location>
</feature>
<accession>A0A9J2PI57</accession>
<name>A0A9J2PI57_ASCLU</name>
<evidence type="ECO:0000313" key="3">
    <source>
        <dbReference type="Proteomes" id="UP000036681"/>
    </source>
</evidence>
<evidence type="ECO:0000259" key="2">
    <source>
        <dbReference type="PROSITE" id="PS50181"/>
    </source>
</evidence>
<protein>
    <submittedName>
        <fullName evidence="4">F-box domain-containing protein</fullName>
    </submittedName>
</protein>
<reference evidence="4" key="1">
    <citation type="submission" date="2023-03" db="UniProtKB">
        <authorList>
            <consortium name="WormBaseParasite"/>
        </authorList>
    </citation>
    <scope>IDENTIFICATION</scope>
</reference>
<dbReference type="SUPFAM" id="SSF81383">
    <property type="entry name" value="F-box domain"/>
    <property type="match status" value="1"/>
</dbReference>
<evidence type="ECO:0000313" key="4">
    <source>
        <dbReference type="WBParaSite" id="ALUE_0000959701-mRNA-1"/>
    </source>
</evidence>
<organism evidence="3 4">
    <name type="scientific">Ascaris lumbricoides</name>
    <name type="common">Giant roundworm</name>
    <dbReference type="NCBI Taxonomy" id="6252"/>
    <lineage>
        <taxon>Eukaryota</taxon>
        <taxon>Metazoa</taxon>
        <taxon>Ecdysozoa</taxon>
        <taxon>Nematoda</taxon>
        <taxon>Chromadorea</taxon>
        <taxon>Rhabditida</taxon>
        <taxon>Spirurina</taxon>
        <taxon>Ascaridomorpha</taxon>
        <taxon>Ascaridoidea</taxon>
        <taxon>Ascarididae</taxon>
        <taxon>Ascaris</taxon>
    </lineage>
</organism>
<feature type="region of interest" description="Disordered" evidence="1">
    <location>
        <begin position="161"/>
        <end position="205"/>
    </location>
</feature>
<dbReference type="Proteomes" id="UP000036681">
    <property type="component" value="Unplaced"/>
</dbReference>
<dbReference type="AlphaFoldDB" id="A0A9J2PI57"/>
<evidence type="ECO:0000256" key="1">
    <source>
        <dbReference type="SAM" id="MobiDB-lite"/>
    </source>
</evidence>
<dbReference type="WBParaSite" id="ALUE_0000959701-mRNA-1">
    <property type="protein sequence ID" value="ALUE_0000959701-mRNA-1"/>
    <property type="gene ID" value="ALUE_0000959701"/>
</dbReference>
<keyword evidence="3" id="KW-1185">Reference proteome</keyword>
<proteinExistence type="predicted"/>
<dbReference type="CDD" id="cd09917">
    <property type="entry name" value="F-box_SF"/>
    <property type="match status" value="1"/>
</dbReference>
<feature type="compositionally biased region" description="Low complexity" evidence="1">
    <location>
        <begin position="161"/>
        <end position="186"/>
    </location>
</feature>
<dbReference type="SMART" id="SM00256">
    <property type="entry name" value="FBOX"/>
    <property type="match status" value="1"/>
</dbReference>
<dbReference type="Pfam" id="PF12937">
    <property type="entry name" value="F-box-like"/>
    <property type="match status" value="1"/>
</dbReference>